<dbReference type="SUPFAM" id="SSF53901">
    <property type="entry name" value="Thiolase-like"/>
    <property type="match status" value="1"/>
</dbReference>
<evidence type="ECO:0000256" key="6">
    <source>
        <dbReference type="ARBA" id="ARBA00023002"/>
    </source>
</evidence>
<dbReference type="CDD" id="cd05195">
    <property type="entry name" value="enoyl_red"/>
    <property type="match status" value="1"/>
</dbReference>
<evidence type="ECO:0000259" key="10">
    <source>
        <dbReference type="PROSITE" id="PS50075"/>
    </source>
</evidence>
<evidence type="ECO:0000256" key="7">
    <source>
        <dbReference type="ARBA" id="ARBA00023268"/>
    </source>
</evidence>
<feature type="domain" description="PKS/mFAS DH" evidence="12">
    <location>
        <begin position="955"/>
        <end position="1276"/>
    </location>
</feature>
<keyword evidence="7" id="KW-0511">Multifunctional enzyme</keyword>
<dbReference type="SUPFAM" id="SSF53335">
    <property type="entry name" value="S-adenosyl-L-methionine-dependent methyltransferases"/>
    <property type="match status" value="1"/>
</dbReference>
<name>A0AAE1LXP8_9HYPO</name>
<keyword evidence="8" id="KW-0012">Acyltransferase</keyword>
<dbReference type="Proteomes" id="UP001273209">
    <property type="component" value="Unassembled WGS sequence"/>
</dbReference>
<dbReference type="Gene3D" id="3.40.50.150">
    <property type="entry name" value="Vaccinia Virus protein VP39"/>
    <property type="match status" value="1"/>
</dbReference>
<keyword evidence="4" id="KW-0808">Transferase</keyword>
<dbReference type="Pfam" id="PF13602">
    <property type="entry name" value="ADH_zinc_N_2"/>
    <property type="match status" value="1"/>
</dbReference>
<dbReference type="Gene3D" id="3.40.47.10">
    <property type="match status" value="1"/>
</dbReference>
<dbReference type="InterPro" id="IPR049551">
    <property type="entry name" value="PKS_DH_C"/>
</dbReference>
<dbReference type="InterPro" id="IPR020843">
    <property type="entry name" value="ER"/>
</dbReference>
<dbReference type="InterPro" id="IPR001227">
    <property type="entry name" value="Ac_transferase_dom_sf"/>
</dbReference>
<feature type="domain" description="Ketosynthase family 3 (KS3)" evidence="11">
    <location>
        <begin position="14"/>
        <end position="441"/>
    </location>
</feature>
<dbReference type="InterPro" id="IPR036736">
    <property type="entry name" value="ACP-like_sf"/>
</dbReference>
<dbReference type="InterPro" id="IPR018201">
    <property type="entry name" value="Ketoacyl_synth_AS"/>
</dbReference>
<dbReference type="CDD" id="cd00833">
    <property type="entry name" value="PKS"/>
    <property type="match status" value="1"/>
</dbReference>
<accession>A0AAE1LXP8</accession>
<dbReference type="Pfam" id="PF00698">
    <property type="entry name" value="Acyl_transf_1"/>
    <property type="match status" value="1"/>
</dbReference>
<dbReference type="Pfam" id="PF00109">
    <property type="entry name" value="ketoacyl-synt"/>
    <property type="match status" value="1"/>
</dbReference>
<dbReference type="InterPro" id="IPR006162">
    <property type="entry name" value="Ppantetheine_attach_site"/>
</dbReference>
<dbReference type="InterPro" id="IPR014030">
    <property type="entry name" value="Ketoacyl_synth_N"/>
</dbReference>
<proteinExistence type="predicted"/>
<dbReference type="InterPro" id="IPR016035">
    <property type="entry name" value="Acyl_Trfase/lysoPLipase"/>
</dbReference>
<dbReference type="Pfam" id="PF16197">
    <property type="entry name" value="KAsynt_C_assoc"/>
    <property type="match status" value="1"/>
</dbReference>
<evidence type="ECO:0008006" key="15">
    <source>
        <dbReference type="Google" id="ProtNLM"/>
    </source>
</evidence>
<reference evidence="13" key="1">
    <citation type="submission" date="2023-11" db="EMBL/GenBank/DDBJ databases">
        <title>The genome sequences of three competitors of mushroom-forming fungi.</title>
        <authorList>
            <person name="Beijen E."/>
            <person name="Ohm R.A."/>
        </authorList>
    </citation>
    <scope>NUCLEOTIDE SEQUENCE</scope>
    <source>
        <strain evidence="13">CBS 100526</strain>
    </source>
</reference>
<dbReference type="GO" id="GO:0004315">
    <property type="term" value="F:3-oxoacyl-[acyl-carrier-protein] synthase activity"/>
    <property type="evidence" value="ECO:0007669"/>
    <property type="project" value="InterPro"/>
</dbReference>
<dbReference type="Pfam" id="PF08240">
    <property type="entry name" value="ADH_N"/>
    <property type="match status" value="1"/>
</dbReference>
<comment type="caution">
    <text evidence="13">The sequence shown here is derived from an EMBL/GenBank/DDBJ whole genome shotgun (WGS) entry which is preliminary data.</text>
</comment>
<dbReference type="GO" id="GO:0030639">
    <property type="term" value="P:polyketide biosynthetic process"/>
    <property type="evidence" value="ECO:0007669"/>
    <property type="project" value="UniProtKB-ARBA"/>
</dbReference>
<dbReference type="InterPro" id="IPR050091">
    <property type="entry name" value="PKS_NRPS_Biosynth_Enz"/>
</dbReference>
<dbReference type="InterPro" id="IPR013968">
    <property type="entry name" value="PKS_KR"/>
</dbReference>
<dbReference type="PROSITE" id="PS00606">
    <property type="entry name" value="KS3_1"/>
    <property type="match status" value="1"/>
</dbReference>
<dbReference type="InterPro" id="IPR009081">
    <property type="entry name" value="PP-bd_ACP"/>
</dbReference>
<dbReference type="InterPro" id="IPR020841">
    <property type="entry name" value="PKS_Beta-ketoAc_synthase_dom"/>
</dbReference>
<dbReference type="InterPro" id="IPR042104">
    <property type="entry name" value="PKS_dehydratase_sf"/>
</dbReference>
<dbReference type="SMART" id="SM00827">
    <property type="entry name" value="PKS_AT"/>
    <property type="match status" value="1"/>
</dbReference>
<dbReference type="InterPro" id="IPR013154">
    <property type="entry name" value="ADH-like_N"/>
</dbReference>
<dbReference type="InterPro" id="IPR016039">
    <property type="entry name" value="Thiolase-like"/>
</dbReference>
<dbReference type="SMART" id="SM00823">
    <property type="entry name" value="PKS_PP"/>
    <property type="match status" value="1"/>
</dbReference>
<dbReference type="GeneID" id="87915017"/>
<dbReference type="SMART" id="SM00822">
    <property type="entry name" value="PKS_KR"/>
    <property type="match status" value="1"/>
</dbReference>
<dbReference type="PANTHER" id="PTHR43775">
    <property type="entry name" value="FATTY ACID SYNTHASE"/>
    <property type="match status" value="1"/>
</dbReference>
<dbReference type="GO" id="GO:0032259">
    <property type="term" value="P:methylation"/>
    <property type="evidence" value="ECO:0007669"/>
    <property type="project" value="UniProtKB-KW"/>
</dbReference>
<keyword evidence="3" id="KW-0489">Methyltransferase</keyword>
<dbReference type="Pfam" id="PF02801">
    <property type="entry name" value="Ketoacyl-synt_C"/>
    <property type="match status" value="1"/>
</dbReference>
<dbReference type="InterPro" id="IPR049900">
    <property type="entry name" value="PKS_mFAS_DH"/>
</dbReference>
<dbReference type="GO" id="GO:0031177">
    <property type="term" value="F:phosphopantetheine binding"/>
    <property type="evidence" value="ECO:0007669"/>
    <property type="project" value="InterPro"/>
</dbReference>
<keyword evidence="2" id="KW-0597">Phosphoprotein</keyword>
<dbReference type="SUPFAM" id="SSF47336">
    <property type="entry name" value="ACP-like"/>
    <property type="match status" value="1"/>
</dbReference>
<dbReference type="InterPro" id="IPR011032">
    <property type="entry name" value="GroES-like_sf"/>
</dbReference>
<dbReference type="Gene3D" id="3.40.50.720">
    <property type="entry name" value="NAD(P)-binding Rossmann-like Domain"/>
    <property type="match status" value="2"/>
</dbReference>
<organism evidence="13 14">
    <name type="scientific">Trichoderma aggressivum f. europaeum</name>
    <dbReference type="NCBI Taxonomy" id="173218"/>
    <lineage>
        <taxon>Eukaryota</taxon>
        <taxon>Fungi</taxon>
        <taxon>Dikarya</taxon>
        <taxon>Ascomycota</taxon>
        <taxon>Pezizomycotina</taxon>
        <taxon>Sordariomycetes</taxon>
        <taxon>Hypocreomycetidae</taxon>
        <taxon>Hypocreales</taxon>
        <taxon>Hypocreaceae</taxon>
        <taxon>Trichoderma</taxon>
    </lineage>
</organism>
<dbReference type="PROSITE" id="PS50075">
    <property type="entry name" value="CARRIER"/>
    <property type="match status" value="1"/>
</dbReference>
<dbReference type="SUPFAM" id="SSF51735">
    <property type="entry name" value="NAD(P)-binding Rossmann-fold domains"/>
    <property type="match status" value="2"/>
</dbReference>
<evidence type="ECO:0000313" key="14">
    <source>
        <dbReference type="Proteomes" id="UP001273209"/>
    </source>
</evidence>
<dbReference type="SMART" id="SM00825">
    <property type="entry name" value="PKS_KS"/>
    <property type="match status" value="1"/>
</dbReference>
<feature type="domain" description="Carrier" evidence="10">
    <location>
        <begin position="2444"/>
        <end position="2521"/>
    </location>
</feature>
<dbReference type="GO" id="GO:0004312">
    <property type="term" value="F:fatty acid synthase activity"/>
    <property type="evidence" value="ECO:0007669"/>
    <property type="project" value="TreeGrafter"/>
</dbReference>
<evidence type="ECO:0000313" key="13">
    <source>
        <dbReference type="EMBL" id="KAK4059825.1"/>
    </source>
</evidence>
<evidence type="ECO:0000256" key="1">
    <source>
        <dbReference type="ARBA" id="ARBA00022450"/>
    </source>
</evidence>
<dbReference type="InterPro" id="IPR057326">
    <property type="entry name" value="KR_dom"/>
</dbReference>
<dbReference type="InterPro" id="IPR029063">
    <property type="entry name" value="SAM-dependent_MTases_sf"/>
</dbReference>
<dbReference type="RefSeq" id="XP_062750064.1">
    <property type="nucleotide sequence ID" value="XM_062895112.1"/>
</dbReference>
<dbReference type="InterPro" id="IPR020806">
    <property type="entry name" value="PKS_PP-bd"/>
</dbReference>
<dbReference type="Pfam" id="PF21089">
    <property type="entry name" value="PKS_DH_N"/>
    <property type="match status" value="1"/>
</dbReference>
<keyword evidence="5" id="KW-0521">NADP</keyword>
<dbReference type="FunFam" id="3.40.50.720:FF:000209">
    <property type="entry name" value="Polyketide synthase Pks12"/>
    <property type="match status" value="1"/>
</dbReference>
<dbReference type="InterPro" id="IPR016036">
    <property type="entry name" value="Malonyl_transacylase_ACP-bd"/>
</dbReference>
<dbReference type="InterPro" id="IPR020807">
    <property type="entry name" value="PKS_DH"/>
</dbReference>
<evidence type="ECO:0000256" key="3">
    <source>
        <dbReference type="ARBA" id="ARBA00022603"/>
    </source>
</evidence>
<evidence type="ECO:0000256" key="2">
    <source>
        <dbReference type="ARBA" id="ARBA00022553"/>
    </source>
</evidence>
<dbReference type="FunFam" id="3.40.47.10:FF:000019">
    <property type="entry name" value="Polyketide synthase type I"/>
    <property type="match status" value="1"/>
</dbReference>
<gene>
    <name evidence="13" type="ORF">Triagg1_10981</name>
</gene>
<dbReference type="PROSITE" id="PS52019">
    <property type="entry name" value="PKS_MFAS_DH"/>
    <property type="match status" value="1"/>
</dbReference>
<dbReference type="SMART" id="SM00829">
    <property type="entry name" value="PKS_ER"/>
    <property type="match status" value="1"/>
</dbReference>
<dbReference type="SUPFAM" id="SSF52151">
    <property type="entry name" value="FabD/lysophospholipase-like"/>
    <property type="match status" value="1"/>
</dbReference>
<dbReference type="InterPro" id="IPR049552">
    <property type="entry name" value="PKS_DH_N"/>
</dbReference>
<dbReference type="Pfam" id="PF23114">
    <property type="entry name" value="NAD-bd_HRPKS_sdrA"/>
    <property type="match status" value="1"/>
</dbReference>
<dbReference type="GO" id="GO:1901336">
    <property type="term" value="P:lactone biosynthetic process"/>
    <property type="evidence" value="ECO:0007669"/>
    <property type="project" value="UniProtKB-ARBA"/>
</dbReference>
<dbReference type="SMART" id="SM00826">
    <property type="entry name" value="PKS_DH"/>
    <property type="match status" value="1"/>
</dbReference>
<dbReference type="GO" id="GO:0006633">
    <property type="term" value="P:fatty acid biosynthetic process"/>
    <property type="evidence" value="ECO:0007669"/>
    <property type="project" value="InterPro"/>
</dbReference>
<keyword evidence="6" id="KW-0560">Oxidoreductase</keyword>
<dbReference type="Gene3D" id="1.10.1200.10">
    <property type="entry name" value="ACP-like"/>
    <property type="match status" value="1"/>
</dbReference>
<comment type="caution">
    <text evidence="9">Lacks conserved residue(s) required for the propagation of feature annotation.</text>
</comment>
<dbReference type="PANTHER" id="PTHR43775:SF29">
    <property type="entry name" value="ASPERFURANONE POLYKETIDE SYNTHASE AFOG-RELATED"/>
    <property type="match status" value="1"/>
</dbReference>
<dbReference type="InterPro" id="IPR014031">
    <property type="entry name" value="Ketoacyl_synth_C"/>
</dbReference>
<dbReference type="Pfam" id="PF00550">
    <property type="entry name" value="PP-binding"/>
    <property type="match status" value="1"/>
</dbReference>
<evidence type="ECO:0000256" key="4">
    <source>
        <dbReference type="ARBA" id="ARBA00022679"/>
    </source>
</evidence>
<dbReference type="InterPro" id="IPR036291">
    <property type="entry name" value="NAD(P)-bd_dom_sf"/>
</dbReference>
<sequence>MATQDDSSSFSSDKDSVAIIGLACRFPGDATDSEKFWQMLCDGRSAVSKVPLDRWNNDGFYSGKKGRQNINTTERAHFLNGDISAFDANFFSLSRPDAIAMDPQQRLMLEVSYEAFENAGLPLDRLAGSKTGCFVGSFSHDWREMQFHDPDSAPTYGLSGMQAEMLANRLSWFFDLRGPSITLETACSSSLVGLHIACQSLKAGDCKVALVGGANLLLSPNMFLTLSNQGFLSPDGLCKAFDASADGYGRGEGFGVVILKPIEDAIRDGDPIRAVIRGTGSNQDGKTKGLTMPNGQAQEALIRETYRSVGLDLKDTGYFEAHGTGTQAGDFEELGAIARTIGAARKDAGIDKLWVGSVKTNIGHLEATAGLAGIIKAVYVLEHGSIPKNLFFENPNPRIPFDSWHLAVPTDQIPWPDDDVRRISVNSFGFGGSNAHAILDDAHHYFARRGIKLKLQDPVPTRSCSVGQESRGVQPLLLLLSSSDSSGLNRQRNALLKYLNMSQMDQGTSPDFLRDLAFTLNEKRSRLPWKSYCSASTVSQLREKLEAKDFPKVRSFADPRLAFVFTGQGAQWARMGVELLDFQVFRESVEAADAYLRNDDCTWSPLEELQREEATSNVHHSSHSQVLCTILQIALVELLRSWKILPRSVVGHSSGEIAAAYTVGAIAREDAWRIAYWRGKLSSNLTSLAPQLRGSMMAVGCSREVAETHIATSVTEGQCVVACVNAPSSVTISGDDTAVAELQTALEKKGIFARKLKVATAYHSHHMKVVEDAYLAALQGLKLRDVGSDAPQMFTSVTESVLQPSDLDASYWVRNLVSPVLFAGAVYQLARPKDEKDEATGAAVELILEIGPHSALQGPITQVLQAHGLQQVKYSSLLSRGNNAIDTVLAVAGDLVCHGLPVDMAAINGATAARDLAGHLPILVNLPPYSWNHTKTYWTESRVTRKFKQRSSVQSNSLGAPWPAVGTAEHLWRGFLRASDEPWVRDHKVQTNILYPAAGFLAMAVEAAIQVSEPSHAPTRLRLREIHFNKPIVMTEESATEVIVRLTPPANGTFSSGDAWHEFKISSSSNTEEELSLNCSGRLSIECGDEMSPAARDETVMEQQSSRSSYAAALESCTTAKDTLSFYSQLDSVGLHYGPSFRGLKNIHYDTHGRCCCTVQIAKAESEPESRNKPPKRYYTIHPTCLESMFHSALAAIVAKHGRVKGAFVVKSIDEITIDANIPSSAGAHFCGWSTARSLGFRDITSDISMFEDTNGNPTVIVKGLRLTEVPSAASDLVEDTPAKAMASKAVWAPAVDLLQSSQWKSVMYDTTQPATRDAENVLISERAAMGAVESAINRAEESRTLTVKLRNATRWITKQLKQSPNKPAGGAAGPAETKFETTLTRVLMGDLDPACLLDGSRSIREFIKRQSGMNAFPDIVISAIAHTEPRIAVLELDCDRNAAQPSFLGSAATLPASIKYTFASPNADEIERLRQGPAASTTFPVSYSTLDVEQDLGDQGIQPKSYNLIVGFNIISDAANAENIVLSLKSLLADGGRLCLVELTKPRLQALPALGILCNWWKKRDDGSARPLQLGFIHDLLSQAGFAVDFVDSDGVDPRFYGLTTIVATKASIVSSISLSRDELIVLKRRDSPEGVNALISELAKMLEAKSVSVRIISWGESRTNFKDTNVLSLLEYDTPFLNQLTEEDFAAVKDVVTETTSLSWVTALGEPHCSTVTGFARVLCSEISGLRFRTLQLSLETSLSGADSAAEIVYRFLSSTTADNEFKEESGFINISRIMLDHDTSQQLSKLAFGEAIELRSLGTGGEPKELCVRNPGMLDSLFFRSASERSVDLEDDEVEIQVRASGLNFRDVMVLMDQISDELLGFEASGVVLRVGRDVTEFKSGDKICTLTHGAHRTVLRSKSDACQHIPQGLSFEEAACLPLAHCTAYHALVNVAHAQKGQSILVHAAAGGVGQAAIQLAQHLGLELFATVGSPEKRDLLHEKYHIPHSHIFYSRDASFAKGVLRLTDGKGVDCILNSLSGEMLRHTWYCLAPFGTFVEIGMKDLLGNAALDMRPFLKDTTFAAIDLKYISKARPGMLAELLRNTFHLLRQGFLKPITPLTVYPASRVEDAMRLMQAGKHLGKIALSYSPQDVVPMLYNPNTAVKVDPDKTYLIAGGLGGIGRSLAALLIECGAQHLAFVSRSGAASPLREAFLRDLKKVGVNVGVYKCDISDANALGETLHQCSKEMPPVKGVIQSVAVLRDSIIYNMTFRQWNEALEGKLQGSWNLHEQTPRDLDFFLCLGSFIATIGSRSQSNYAAGCAFQDGLAHMRQAIGLPAVTIDLGIMKGIGIIADQGAAGDALEWRDLTGVDESELHVLVKLAIAGQMSSAEKRCPPQIINGVPTGAMVREAGVRKPYFLEDPRFAAIAAIGSQDQMEMSGGKQTALLKDQLAQCDNLPAAVHLVTGALVARVAKLMHLDLVDIDDEKPLYGYGVDSLLAIEMVQWIKRETQAEMTVFDVMSSLSLKSFSAAIIAKSNLSTGSSAAINGS</sequence>
<dbReference type="InterPro" id="IPR032821">
    <property type="entry name" value="PKS_assoc"/>
</dbReference>
<evidence type="ECO:0000256" key="8">
    <source>
        <dbReference type="ARBA" id="ARBA00023315"/>
    </source>
</evidence>
<keyword evidence="14" id="KW-1185">Reference proteome</keyword>
<feature type="region of interest" description="N-terminal hotdog fold" evidence="9">
    <location>
        <begin position="955"/>
        <end position="1090"/>
    </location>
</feature>
<feature type="region of interest" description="C-terminal hotdog fold" evidence="9">
    <location>
        <begin position="1118"/>
        <end position="1276"/>
    </location>
</feature>
<evidence type="ECO:0000256" key="5">
    <source>
        <dbReference type="ARBA" id="ARBA00022857"/>
    </source>
</evidence>
<dbReference type="GO" id="GO:0016491">
    <property type="term" value="F:oxidoreductase activity"/>
    <property type="evidence" value="ECO:0007669"/>
    <property type="project" value="UniProtKB-KW"/>
</dbReference>
<dbReference type="Gene3D" id="3.40.366.10">
    <property type="entry name" value="Malonyl-Coenzyme A Acyl Carrier Protein, domain 2"/>
    <property type="match status" value="1"/>
</dbReference>
<dbReference type="PROSITE" id="PS00012">
    <property type="entry name" value="PHOSPHOPANTETHEINE"/>
    <property type="match status" value="1"/>
</dbReference>
<dbReference type="SUPFAM" id="SSF50129">
    <property type="entry name" value="GroES-like"/>
    <property type="match status" value="1"/>
</dbReference>
<protein>
    <recommendedName>
        <fullName evidence="15">Polyketide synthase</fullName>
    </recommendedName>
</protein>
<evidence type="ECO:0000259" key="11">
    <source>
        <dbReference type="PROSITE" id="PS52004"/>
    </source>
</evidence>
<dbReference type="Pfam" id="PF14765">
    <property type="entry name" value="PS-DH"/>
    <property type="match status" value="1"/>
</dbReference>
<dbReference type="GO" id="GO:0008168">
    <property type="term" value="F:methyltransferase activity"/>
    <property type="evidence" value="ECO:0007669"/>
    <property type="project" value="UniProtKB-KW"/>
</dbReference>
<dbReference type="Gene3D" id="3.90.180.10">
    <property type="entry name" value="Medium-chain alcohol dehydrogenases, catalytic domain"/>
    <property type="match status" value="1"/>
</dbReference>
<dbReference type="InterPro" id="IPR056501">
    <property type="entry name" value="NAD-bd_HRPKS_sdrA"/>
</dbReference>
<dbReference type="Gene3D" id="3.10.129.110">
    <property type="entry name" value="Polyketide synthase dehydratase"/>
    <property type="match status" value="1"/>
</dbReference>
<dbReference type="SUPFAM" id="SSF55048">
    <property type="entry name" value="Probable ACP-binding domain of malonyl-CoA ACP transacylase"/>
    <property type="match status" value="1"/>
</dbReference>
<evidence type="ECO:0000256" key="9">
    <source>
        <dbReference type="PROSITE-ProRule" id="PRU01363"/>
    </source>
</evidence>
<keyword evidence="1" id="KW-0596">Phosphopantetheine</keyword>
<dbReference type="PROSITE" id="PS52004">
    <property type="entry name" value="KS3_2"/>
    <property type="match status" value="1"/>
</dbReference>
<dbReference type="Pfam" id="PF08659">
    <property type="entry name" value="KR"/>
    <property type="match status" value="1"/>
</dbReference>
<evidence type="ECO:0000259" key="12">
    <source>
        <dbReference type="PROSITE" id="PS52019"/>
    </source>
</evidence>
<dbReference type="EMBL" id="JAWRVG010000105">
    <property type="protein sequence ID" value="KAK4059825.1"/>
    <property type="molecule type" value="Genomic_DNA"/>
</dbReference>
<dbReference type="InterPro" id="IPR014043">
    <property type="entry name" value="Acyl_transferase_dom"/>
</dbReference>